<organism evidence="2 3">
    <name type="scientific">Strigamia maritima</name>
    <name type="common">European centipede</name>
    <name type="synonym">Geophilus maritimus</name>
    <dbReference type="NCBI Taxonomy" id="126957"/>
    <lineage>
        <taxon>Eukaryota</taxon>
        <taxon>Metazoa</taxon>
        <taxon>Ecdysozoa</taxon>
        <taxon>Arthropoda</taxon>
        <taxon>Myriapoda</taxon>
        <taxon>Chilopoda</taxon>
        <taxon>Pleurostigmophora</taxon>
        <taxon>Geophilomorpha</taxon>
        <taxon>Linotaeniidae</taxon>
        <taxon>Strigamia</taxon>
    </lineage>
</organism>
<keyword evidence="1" id="KW-1133">Transmembrane helix</keyword>
<feature type="transmembrane region" description="Helical" evidence="1">
    <location>
        <begin position="164"/>
        <end position="186"/>
    </location>
</feature>
<evidence type="ECO:0000256" key="1">
    <source>
        <dbReference type="SAM" id="Phobius"/>
    </source>
</evidence>
<evidence type="ECO:0008006" key="4">
    <source>
        <dbReference type="Google" id="ProtNLM"/>
    </source>
</evidence>
<keyword evidence="3" id="KW-1185">Reference proteome</keyword>
<name>T1IX81_STRMM</name>
<protein>
    <recommendedName>
        <fullName evidence="4">MARVEL domain-containing protein</fullName>
    </recommendedName>
</protein>
<feature type="transmembrane region" description="Helical" evidence="1">
    <location>
        <begin position="206"/>
        <end position="231"/>
    </location>
</feature>
<accession>T1IX81</accession>
<evidence type="ECO:0000313" key="3">
    <source>
        <dbReference type="Proteomes" id="UP000014500"/>
    </source>
</evidence>
<sequence length="313" mass="35302">MARVKFDWMATPSGISKIIAFITSVIALALYHRYANLLVLFISAYSIYSWHFCSIIAPTSSFIFLYFFVSYVNGDNKIGHHFATEIFVNFFQAILNVVVGFIVISKSMNNEWLRDMEIEVGTKAAGAMYILLAFMHLVDAFTLFKYQGIIHPQTHKHKMVELKFTWAATASGITKIVAFITSVIALTLFHRCANNIAPHIFDSVYAWQFCNVVAPTTSFILLYFFISYITGENQPGQHLITEIFFNLFNAVLNLVTGSIVINGIAHAPFKEQVKHYEVGAEASGALYIILAMIHLVDAGFILLNKWRRGNLQS</sequence>
<reference evidence="2" key="2">
    <citation type="submission" date="2015-02" db="UniProtKB">
        <authorList>
            <consortium name="EnsemblMetazoa"/>
        </authorList>
    </citation>
    <scope>IDENTIFICATION</scope>
</reference>
<dbReference type="EnsemblMetazoa" id="SMAR005812-RA">
    <property type="protein sequence ID" value="SMAR005812-PA"/>
    <property type="gene ID" value="SMAR005812"/>
</dbReference>
<evidence type="ECO:0000313" key="2">
    <source>
        <dbReference type="EnsemblMetazoa" id="SMAR005812-PA"/>
    </source>
</evidence>
<feature type="transmembrane region" description="Helical" evidence="1">
    <location>
        <begin position="21"/>
        <end position="42"/>
    </location>
</feature>
<dbReference type="EMBL" id="JH431644">
    <property type="status" value="NOT_ANNOTATED_CDS"/>
    <property type="molecule type" value="Genomic_DNA"/>
</dbReference>
<feature type="transmembrane region" description="Helical" evidence="1">
    <location>
        <begin position="48"/>
        <end position="74"/>
    </location>
</feature>
<feature type="transmembrane region" description="Helical" evidence="1">
    <location>
        <begin position="243"/>
        <end position="265"/>
    </location>
</feature>
<keyword evidence="1" id="KW-0472">Membrane</keyword>
<dbReference type="HOGENOM" id="CLU_889415_0_0_1"/>
<feature type="transmembrane region" description="Helical" evidence="1">
    <location>
        <begin position="86"/>
        <end position="104"/>
    </location>
</feature>
<dbReference type="AlphaFoldDB" id="T1IX81"/>
<proteinExistence type="predicted"/>
<dbReference type="Proteomes" id="UP000014500">
    <property type="component" value="Unassembled WGS sequence"/>
</dbReference>
<keyword evidence="1" id="KW-0812">Transmembrane</keyword>
<reference evidence="3" key="1">
    <citation type="submission" date="2011-05" db="EMBL/GenBank/DDBJ databases">
        <authorList>
            <person name="Richards S.R."/>
            <person name="Qu J."/>
            <person name="Jiang H."/>
            <person name="Jhangiani S.N."/>
            <person name="Agravi P."/>
            <person name="Goodspeed R."/>
            <person name="Gross S."/>
            <person name="Mandapat C."/>
            <person name="Jackson L."/>
            <person name="Mathew T."/>
            <person name="Pu L."/>
            <person name="Thornton R."/>
            <person name="Saada N."/>
            <person name="Wilczek-Boney K.B."/>
            <person name="Lee S."/>
            <person name="Kovar C."/>
            <person name="Wu Y."/>
            <person name="Scherer S.E."/>
            <person name="Worley K.C."/>
            <person name="Muzny D.M."/>
            <person name="Gibbs R."/>
        </authorList>
    </citation>
    <scope>NUCLEOTIDE SEQUENCE</scope>
    <source>
        <strain evidence="3">Brora</strain>
    </source>
</reference>
<feature type="transmembrane region" description="Helical" evidence="1">
    <location>
        <begin position="124"/>
        <end position="144"/>
    </location>
</feature>
<feature type="transmembrane region" description="Helical" evidence="1">
    <location>
        <begin position="285"/>
        <end position="303"/>
    </location>
</feature>